<dbReference type="Proteomes" id="UP000268093">
    <property type="component" value="Unassembled WGS sequence"/>
</dbReference>
<feature type="region of interest" description="Disordered" evidence="2">
    <location>
        <begin position="1"/>
        <end position="56"/>
    </location>
</feature>
<accession>A0A433DDP0</accession>
<evidence type="ECO:0000256" key="1">
    <source>
        <dbReference type="ARBA" id="ARBA00008306"/>
    </source>
</evidence>
<name>A0A433DDP0_9FUNG</name>
<dbReference type="PANTHER" id="PTHR16255">
    <property type="entry name" value="REQUIRED FOR MEIOTIC NUCLEAR DIVISION PROTEIN 1 HOMOLOG"/>
    <property type="match status" value="1"/>
</dbReference>
<feature type="transmembrane region" description="Helical" evidence="3">
    <location>
        <begin position="577"/>
        <end position="600"/>
    </location>
</feature>
<dbReference type="AlphaFoldDB" id="A0A433DDP0"/>
<dbReference type="InterPro" id="IPR003734">
    <property type="entry name" value="DUF155"/>
</dbReference>
<sequence>MSQQPPTVLKRNHTSDSVTRLRVQFQTSKNQSPRHRPLYIDSNATANRSHPQKSPYPTLLAGRTLIPTAVQTNPNTVNATNPAFFAGAAPGRTKQTQPLRSTKTSQKLVLFPEDAVDKSIPPEEDIDFDETASVAAGYVLPLDFTVSGRTDAERKKREEREASRLPRVTAYCTAEGYHLEPLRKFLREKHDVLPRLYDECLYVPYHFPLAIIPTPFRAANRKDNDDEPRVRSGAWARSPGGGSVLDRQLANFEEQNMDFEEDHYYVNAMENQFTEEEIEYRVALDAARDQERLKLDENGRRRSEDTVVIDDQVPGESSRLGDVEQVDESTTLLASDPAIDSLDEYSAPDITNAGAGPNSSDAMDFIASYNPVRFAKPFEGGELFIFDYGVVVFWNFPQATELLLLEDMASFRAHPVYDPENMQIEEMHFQYDTSQAQPRIFNDMITLKSGNHMIKLTISHAISQSAVLTRFEDMMEVTIEDTKHIPKKLAQTGRLDMSRTEMTKINGRLFKLRMNVNLVSNVLDTPEIFWSEPSLQPLYNAIRGYLEIPQRAKILNDRCTVISDMLSMLREHMSSSFVSYQTWIIIWLIVVAVIVAIVSVDFGMGCLGVWGCECAPRGGMVMNLGLVMRVVMLLAGEIAVKSLNHVGQLFKQLTDTYILGKDETGLCRKIMRSTPFLSYGIICFSHKTNSVPTQFV</sequence>
<keyword evidence="3" id="KW-1133">Transmembrane helix</keyword>
<reference evidence="5 6" key="1">
    <citation type="journal article" date="2018" name="New Phytol.">
        <title>Phylogenomics of Endogonaceae and evolution of mycorrhizas within Mucoromycota.</title>
        <authorList>
            <person name="Chang Y."/>
            <person name="Desiro A."/>
            <person name="Na H."/>
            <person name="Sandor L."/>
            <person name="Lipzen A."/>
            <person name="Clum A."/>
            <person name="Barry K."/>
            <person name="Grigoriev I.V."/>
            <person name="Martin F.M."/>
            <person name="Stajich J.E."/>
            <person name="Smith M.E."/>
            <person name="Bonito G."/>
            <person name="Spatafora J.W."/>
        </authorList>
    </citation>
    <scope>NUCLEOTIDE SEQUENCE [LARGE SCALE GENOMIC DNA]</scope>
    <source>
        <strain evidence="5 6">GMNB39</strain>
    </source>
</reference>
<feature type="domain" description="DUF155" evidence="4">
    <location>
        <begin position="383"/>
        <end position="556"/>
    </location>
</feature>
<comment type="similarity">
    <text evidence="1">Belongs to the RMD1/sif2 family.</text>
</comment>
<dbReference type="PANTHER" id="PTHR16255:SF15">
    <property type="entry name" value="SPORULATION PROTEIN RMD1"/>
    <property type="match status" value="1"/>
</dbReference>
<proteinExistence type="inferred from homology"/>
<gene>
    <name evidence="5" type="ORF">BC936DRAFT_143540</name>
</gene>
<dbReference type="EMBL" id="RBNI01002724">
    <property type="protein sequence ID" value="RUP48973.1"/>
    <property type="molecule type" value="Genomic_DNA"/>
</dbReference>
<evidence type="ECO:0000259" key="4">
    <source>
        <dbReference type="Pfam" id="PF02582"/>
    </source>
</evidence>
<dbReference type="GO" id="GO:0005739">
    <property type="term" value="C:mitochondrion"/>
    <property type="evidence" value="ECO:0007669"/>
    <property type="project" value="UniProtKB-ARBA"/>
</dbReference>
<organism evidence="5 6">
    <name type="scientific">Jimgerdemannia flammicorona</name>
    <dbReference type="NCBI Taxonomy" id="994334"/>
    <lineage>
        <taxon>Eukaryota</taxon>
        <taxon>Fungi</taxon>
        <taxon>Fungi incertae sedis</taxon>
        <taxon>Mucoromycota</taxon>
        <taxon>Mucoromycotina</taxon>
        <taxon>Endogonomycetes</taxon>
        <taxon>Endogonales</taxon>
        <taxon>Endogonaceae</taxon>
        <taxon>Jimgerdemannia</taxon>
    </lineage>
</organism>
<evidence type="ECO:0000256" key="2">
    <source>
        <dbReference type="SAM" id="MobiDB-lite"/>
    </source>
</evidence>
<dbReference type="InterPro" id="IPR051624">
    <property type="entry name" value="RMD1/Sad1-interacting"/>
</dbReference>
<keyword evidence="6" id="KW-1185">Reference proteome</keyword>
<dbReference type="Pfam" id="PF02582">
    <property type="entry name" value="DUF155"/>
    <property type="match status" value="1"/>
</dbReference>
<protein>
    <recommendedName>
        <fullName evidence="4">DUF155 domain-containing protein</fullName>
    </recommendedName>
</protein>
<evidence type="ECO:0000313" key="5">
    <source>
        <dbReference type="EMBL" id="RUP48973.1"/>
    </source>
</evidence>
<keyword evidence="3" id="KW-0812">Transmembrane</keyword>
<evidence type="ECO:0000313" key="6">
    <source>
        <dbReference type="Proteomes" id="UP000268093"/>
    </source>
</evidence>
<keyword evidence="3" id="KW-0472">Membrane</keyword>
<evidence type="ECO:0000256" key="3">
    <source>
        <dbReference type="SAM" id="Phobius"/>
    </source>
</evidence>
<comment type="caution">
    <text evidence="5">The sequence shown here is derived from an EMBL/GenBank/DDBJ whole genome shotgun (WGS) entry which is preliminary data.</text>
</comment>
<dbReference type="OrthoDB" id="18302at2759"/>